<dbReference type="PANTHER" id="PTHR48043:SF145">
    <property type="entry name" value="FI06409P-RELATED"/>
    <property type="match status" value="1"/>
</dbReference>
<evidence type="ECO:0000256" key="3">
    <source>
        <dbReference type="ARBA" id="ARBA00022679"/>
    </source>
</evidence>
<dbReference type="GO" id="GO:0016020">
    <property type="term" value="C:membrane"/>
    <property type="evidence" value="ECO:0007669"/>
    <property type="project" value="UniProtKB-SubCell"/>
</dbReference>
<dbReference type="InterPro" id="IPR035595">
    <property type="entry name" value="UDP_glycos_trans_CS"/>
</dbReference>
<name>A0A8B8FQ04_9HEMI</name>
<comment type="subcellular location">
    <subcellularLocation>
        <location evidence="5">Membrane</location>
        <topology evidence="5">Single-pass membrane protein</topology>
    </subcellularLocation>
</comment>
<evidence type="ECO:0000313" key="7">
    <source>
        <dbReference type="RefSeq" id="XP_025412440.1"/>
    </source>
</evidence>
<evidence type="ECO:0000256" key="1">
    <source>
        <dbReference type="ARBA" id="ARBA00009995"/>
    </source>
</evidence>
<dbReference type="GO" id="GO:0015020">
    <property type="term" value="F:glucuronosyltransferase activity"/>
    <property type="evidence" value="ECO:0007669"/>
    <property type="project" value="UniProtKB-EC"/>
</dbReference>
<dbReference type="FunFam" id="3.40.50.2000:FF:000021">
    <property type="entry name" value="UDP-glucuronosyltransferase"/>
    <property type="match status" value="1"/>
</dbReference>
<accession>A0A8B8FQ04</accession>
<evidence type="ECO:0000313" key="6">
    <source>
        <dbReference type="Proteomes" id="UP000694846"/>
    </source>
</evidence>
<gene>
    <name evidence="7" type="primary">LOC112684922</name>
</gene>
<keyword evidence="3 4" id="KW-0808">Transferase</keyword>
<dbReference type="Gene3D" id="3.40.50.2000">
    <property type="entry name" value="Glycogen Phosphorylase B"/>
    <property type="match status" value="1"/>
</dbReference>
<evidence type="ECO:0000256" key="4">
    <source>
        <dbReference type="RuleBase" id="RU003718"/>
    </source>
</evidence>
<dbReference type="InterPro" id="IPR002213">
    <property type="entry name" value="UDP_glucos_trans"/>
</dbReference>
<evidence type="ECO:0000256" key="2">
    <source>
        <dbReference type="ARBA" id="ARBA00022676"/>
    </source>
</evidence>
<dbReference type="RefSeq" id="XP_025412440.1">
    <property type="nucleotide sequence ID" value="XM_025556655.1"/>
</dbReference>
<dbReference type="Pfam" id="PF00201">
    <property type="entry name" value="UDPGT"/>
    <property type="match status" value="1"/>
</dbReference>
<keyword evidence="5" id="KW-0472">Membrane</keyword>
<keyword evidence="6" id="KW-1185">Reference proteome</keyword>
<proteinExistence type="inferred from homology"/>
<dbReference type="Proteomes" id="UP000694846">
    <property type="component" value="Unplaced"/>
</dbReference>
<keyword evidence="5" id="KW-1133">Transmembrane helix</keyword>
<keyword evidence="2 4" id="KW-0328">Glycosyltransferase</keyword>
<comment type="similarity">
    <text evidence="1 4">Belongs to the UDP-glycosyltransferase family.</text>
</comment>
<dbReference type="PROSITE" id="PS00375">
    <property type="entry name" value="UDPGT"/>
    <property type="match status" value="1"/>
</dbReference>
<dbReference type="AlphaFoldDB" id="A0A8B8FQ04"/>
<dbReference type="CDD" id="cd03784">
    <property type="entry name" value="GT1_Gtf-like"/>
    <property type="match status" value="1"/>
</dbReference>
<keyword evidence="5" id="KW-0812">Transmembrane</keyword>
<comment type="catalytic activity">
    <reaction evidence="5">
        <text>glucuronate acceptor + UDP-alpha-D-glucuronate = acceptor beta-D-glucuronoside + UDP + H(+)</text>
        <dbReference type="Rhea" id="RHEA:21032"/>
        <dbReference type="ChEBI" id="CHEBI:15378"/>
        <dbReference type="ChEBI" id="CHEBI:58052"/>
        <dbReference type="ChEBI" id="CHEBI:58223"/>
        <dbReference type="ChEBI" id="CHEBI:132367"/>
        <dbReference type="ChEBI" id="CHEBI:132368"/>
        <dbReference type="EC" id="2.4.1.17"/>
    </reaction>
</comment>
<reference evidence="7" key="1">
    <citation type="submission" date="2025-08" db="UniProtKB">
        <authorList>
            <consortium name="RefSeq"/>
        </authorList>
    </citation>
    <scope>IDENTIFICATION</scope>
    <source>
        <tissue evidence="7">Whole body</tissue>
    </source>
</reference>
<dbReference type="SUPFAM" id="SSF53756">
    <property type="entry name" value="UDP-Glycosyltransferase/glycogen phosphorylase"/>
    <property type="match status" value="1"/>
</dbReference>
<evidence type="ECO:0000256" key="5">
    <source>
        <dbReference type="RuleBase" id="RU362059"/>
    </source>
</evidence>
<feature type="transmembrane region" description="Helical" evidence="5">
    <location>
        <begin position="175"/>
        <end position="199"/>
    </location>
</feature>
<dbReference type="GeneID" id="112684922"/>
<dbReference type="OrthoDB" id="5835829at2759"/>
<dbReference type="EC" id="2.4.1.17" evidence="5"/>
<sequence>MSSLPENVQNAFKEVFAQLPQRVLWKYEGEMKDKPENVMTMNWFPQRDVLLHPKVKLFISHGGISGVYEAVDAGVPVLGFPFFYDQPRNLENLVDAGMAISMDLLTVNKETLLNAVVQLVNEEKYRNNAKLVSERFKDRPMSPAESVVYWTEYVVRHKGAPHLKSRAIDLMWYEYFLVDVIVALFFAIFVILFVVYFSLKMIYLCALKCFQNVKKKCD</sequence>
<dbReference type="InterPro" id="IPR050271">
    <property type="entry name" value="UDP-glycosyltransferase"/>
</dbReference>
<organism evidence="6 7">
    <name type="scientific">Sipha flava</name>
    <name type="common">yellow sugarcane aphid</name>
    <dbReference type="NCBI Taxonomy" id="143950"/>
    <lineage>
        <taxon>Eukaryota</taxon>
        <taxon>Metazoa</taxon>
        <taxon>Ecdysozoa</taxon>
        <taxon>Arthropoda</taxon>
        <taxon>Hexapoda</taxon>
        <taxon>Insecta</taxon>
        <taxon>Pterygota</taxon>
        <taxon>Neoptera</taxon>
        <taxon>Paraneoptera</taxon>
        <taxon>Hemiptera</taxon>
        <taxon>Sternorrhyncha</taxon>
        <taxon>Aphidomorpha</taxon>
        <taxon>Aphidoidea</taxon>
        <taxon>Aphididae</taxon>
        <taxon>Sipha</taxon>
    </lineage>
</organism>
<dbReference type="PANTHER" id="PTHR48043">
    <property type="entry name" value="EG:EG0003.4 PROTEIN-RELATED"/>
    <property type="match status" value="1"/>
</dbReference>
<protein>
    <recommendedName>
        <fullName evidence="5">UDP-glucuronosyltransferase</fullName>
        <ecNumber evidence="5">2.4.1.17</ecNumber>
    </recommendedName>
</protein>